<dbReference type="GO" id="GO:0051997">
    <property type="term" value="F:2-oxo-4-hydroxy-4-carboxy-5-ureidoimidazoline decarboxylase activity"/>
    <property type="evidence" value="ECO:0007669"/>
    <property type="project" value="UniProtKB-EC"/>
</dbReference>
<evidence type="ECO:0000256" key="3">
    <source>
        <dbReference type="ARBA" id="ARBA00012257"/>
    </source>
</evidence>
<dbReference type="RefSeq" id="WP_175348457.1">
    <property type="nucleotide sequence ID" value="NZ_JABMCI010000067.1"/>
</dbReference>
<accession>A0A7Y6A2H4</accession>
<gene>
    <name evidence="8" type="ORF">HP550_14895</name>
</gene>
<protein>
    <recommendedName>
        <fullName evidence="3">2-oxo-4-hydroxy-4-carboxy-5-ureidoimidazoline decarboxylase</fullName>
        <ecNumber evidence="3">4.1.1.97</ecNumber>
    </recommendedName>
</protein>
<evidence type="ECO:0000256" key="5">
    <source>
        <dbReference type="ARBA" id="ARBA00022793"/>
    </source>
</evidence>
<dbReference type="AlphaFoldDB" id="A0A7Y6A2H4"/>
<evidence type="ECO:0000256" key="6">
    <source>
        <dbReference type="ARBA" id="ARBA00023239"/>
    </source>
</evidence>
<dbReference type="PANTHER" id="PTHR43466:SF1">
    <property type="entry name" value="2-OXO-4-HYDROXY-4-CARBOXY-5-UREIDOIMIDAZOLINE DECARBOXYLASE-RELATED"/>
    <property type="match status" value="1"/>
</dbReference>
<keyword evidence="5" id="KW-0210">Decarboxylase</keyword>
<reference evidence="8 9" key="1">
    <citation type="submission" date="2020-05" db="EMBL/GenBank/DDBJ databases">
        <title>Genome Sequencing of Type Strains.</title>
        <authorList>
            <person name="Lemaire J.F."/>
            <person name="Inderbitzin P."/>
            <person name="Gregorio O.A."/>
            <person name="Collins S.B."/>
            <person name="Wespe N."/>
            <person name="Knight-Connoni V."/>
        </authorList>
    </citation>
    <scope>NUCLEOTIDE SEQUENCE [LARGE SCALE GENOMIC DNA]</scope>
    <source>
        <strain evidence="8 9">ATCC 25174</strain>
    </source>
</reference>
<dbReference type="EMBL" id="JABMCI010000067">
    <property type="protein sequence ID" value="NUU18541.1"/>
    <property type="molecule type" value="Genomic_DNA"/>
</dbReference>
<comment type="catalytic activity">
    <reaction evidence="1">
        <text>5-hydroxy-2-oxo-4-ureido-2,5-dihydro-1H-imidazole-5-carboxylate + H(+) = (S)-allantoin + CO2</text>
        <dbReference type="Rhea" id="RHEA:26301"/>
        <dbReference type="ChEBI" id="CHEBI:15378"/>
        <dbReference type="ChEBI" id="CHEBI:15678"/>
        <dbReference type="ChEBI" id="CHEBI:16526"/>
        <dbReference type="ChEBI" id="CHEBI:58639"/>
        <dbReference type="EC" id="4.1.1.97"/>
    </reaction>
</comment>
<evidence type="ECO:0000313" key="8">
    <source>
        <dbReference type="EMBL" id="NUU18541.1"/>
    </source>
</evidence>
<dbReference type="InterPro" id="IPR018020">
    <property type="entry name" value="OHCU_decarboxylase"/>
</dbReference>
<dbReference type="Pfam" id="PF09349">
    <property type="entry name" value="OHCU_decarbox"/>
    <property type="match status" value="1"/>
</dbReference>
<dbReference type="Gene3D" id="1.10.3330.10">
    <property type="entry name" value="Oxo-4-hydroxy-4-carboxy-5-ureidoimidazoline decarboxylase"/>
    <property type="match status" value="1"/>
</dbReference>
<dbReference type="Proteomes" id="UP000565724">
    <property type="component" value="Unassembled WGS sequence"/>
</dbReference>
<keyword evidence="4" id="KW-0659">Purine metabolism</keyword>
<evidence type="ECO:0000256" key="4">
    <source>
        <dbReference type="ARBA" id="ARBA00022631"/>
    </source>
</evidence>
<comment type="caution">
    <text evidence="8">The sequence shown here is derived from an EMBL/GenBank/DDBJ whole genome shotgun (WGS) entry which is preliminary data.</text>
</comment>
<evidence type="ECO:0000256" key="1">
    <source>
        <dbReference type="ARBA" id="ARBA00001163"/>
    </source>
</evidence>
<evidence type="ECO:0000313" key="9">
    <source>
        <dbReference type="Proteomes" id="UP000565724"/>
    </source>
</evidence>
<dbReference type="EC" id="4.1.1.97" evidence="3"/>
<dbReference type="PANTHER" id="PTHR43466">
    <property type="entry name" value="2-OXO-4-HYDROXY-4-CARBOXY-5-UREIDOIMIDAZOLINE DECARBOXYLASE-RELATED"/>
    <property type="match status" value="1"/>
</dbReference>
<dbReference type="SUPFAM" id="SSF158694">
    <property type="entry name" value="UraD-Like"/>
    <property type="match status" value="1"/>
</dbReference>
<evidence type="ECO:0000259" key="7">
    <source>
        <dbReference type="Pfam" id="PF09349"/>
    </source>
</evidence>
<sequence>MIDDGPETRERLATALHVARWVDEVASGCPYPSVDALVGVGDLAARSLSSAEVDEALSAHPRIGERSSGLSAAEQAASSTDDPALVAAMADGNRAYEERFGRIFLIRAAGRSRPEILAELHRRLQLTDAAEAAEVADQLRQIALLRLRTLFAA</sequence>
<dbReference type="GO" id="GO:0006144">
    <property type="term" value="P:purine nucleobase metabolic process"/>
    <property type="evidence" value="ECO:0007669"/>
    <property type="project" value="UniProtKB-KW"/>
</dbReference>
<name>A0A7Y6A2H4_9CELL</name>
<dbReference type="NCBIfam" id="NF010372">
    <property type="entry name" value="PRK13798.1"/>
    <property type="match status" value="1"/>
</dbReference>
<dbReference type="GO" id="GO:0019628">
    <property type="term" value="P:urate catabolic process"/>
    <property type="evidence" value="ECO:0007669"/>
    <property type="project" value="TreeGrafter"/>
</dbReference>
<organism evidence="8 9">
    <name type="scientific">Cellulomonas humilata</name>
    <dbReference type="NCBI Taxonomy" id="144055"/>
    <lineage>
        <taxon>Bacteria</taxon>
        <taxon>Bacillati</taxon>
        <taxon>Actinomycetota</taxon>
        <taxon>Actinomycetes</taxon>
        <taxon>Micrococcales</taxon>
        <taxon>Cellulomonadaceae</taxon>
        <taxon>Cellulomonas</taxon>
    </lineage>
</organism>
<proteinExistence type="predicted"/>
<dbReference type="InterPro" id="IPR036778">
    <property type="entry name" value="OHCU_decarboxylase_sf"/>
</dbReference>
<evidence type="ECO:0000256" key="2">
    <source>
        <dbReference type="ARBA" id="ARBA00004754"/>
    </source>
</evidence>
<feature type="domain" description="Oxo-4-hydroxy-4-carboxy-5-ureidoimidazoline decarboxylase" evidence="7">
    <location>
        <begin position="7"/>
        <end position="148"/>
    </location>
</feature>
<keyword evidence="6 8" id="KW-0456">Lyase</keyword>
<comment type="pathway">
    <text evidence="2">Purine metabolism; urate degradation; (S)-allantoin from urate: step 3/3.</text>
</comment>
<keyword evidence="9" id="KW-1185">Reference proteome</keyword>